<dbReference type="SUPFAM" id="SSF159941">
    <property type="entry name" value="MM3350-like"/>
    <property type="match status" value="1"/>
</dbReference>
<evidence type="ECO:0000313" key="3">
    <source>
        <dbReference type="EMBL" id="OGG86625.1"/>
    </source>
</evidence>
<evidence type="ECO:0000256" key="1">
    <source>
        <dbReference type="SAM" id="MobiDB-lite"/>
    </source>
</evidence>
<reference evidence="3 4" key="1">
    <citation type="journal article" date="2016" name="Nat. Commun.">
        <title>Thousands of microbial genomes shed light on interconnected biogeochemical processes in an aquifer system.</title>
        <authorList>
            <person name="Anantharaman K."/>
            <person name="Brown C.T."/>
            <person name="Hug L.A."/>
            <person name="Sharon I."/>
            <person name="Castelle C.J."/>
            <person name="Probst A.J."/>
            <person name="Thomas B.C."/>
            <person name="Singh A."/>
            <person name="Wilkins M.J."/>
            <person name="Karaoz U."/>
            <person name="Brodie E.L."/>
            <person name="Williams K.H."/>
            <person name="Hubbard S.S."/>
            <person name="Banfield J.F."/>
        </authorList>
    </citation>
    <scope>NUCLEOTIDE SEQUENCE [LARGE SCALE GENOMIC DNA]</scope>
</reference>
<proteinExistence type="predicted"/>
<dbReference type="InterPro" id="IPR024047">
    <property type="entry name" value="MM3350-like_sf"/>
</dbReference>
<dbReference type="AlphaFoldDB" id="A0A1F6FL72"/>
<evidence type="ECO:0000313" key="4">
    <source>
        <dbReference type="Proteomes" id="UP000177968"/>
    </source>
</evidence>
<dbReference type="EMBL" id="MFMO01000047">
    <property type="protein sequence ID" value="OGG86625.1"/>
    <property type="molecule type" value="Genomic_DNA"/>
</dbReference>
<gene>
    <name evidence="3" type="ORF">A3H15_00880</name>
</gene>
<feature type="domain" description="Plasmid pRiA4b Orf3-like" evidence="2">
    <location>
        <begin position="74"/>
        <end position="203"/>
    </location>
</feature>
<dbReference type="Pfam" id="PF07929">
    <property type="entry name" value="PRiA4_ORF3"/>
    <property type="match status" value="1"/>
</dbReference>
<accession>A0A1F6FL72</accession>
<feature type="compositionally biased region" description="Basic and acidic residues" evidence="1">
    <location>
        <begin position="183"/>
        <end position="197"/>
    </location>
</feature>
<dbReference type="Gene3D" id="3.10.290.30">
    <property type="entry name" value="MM3350-like"/>
    <property type="match status" value="1"/>
</dbReference>
<feature type="region of interest" description="Disordered" evidence="1">
    <location>
        <begin position="183"/>
        <end position="211"/>
    </location>
</feature>
<protein>
    <recommendedName>
        <fullName evidence="2">Plasmid pRiA4b Orf3-like domain-containing protein</fullName>
    </recommendedName>
</protein>
<comment type="caution">
    <text evidence="3">The sequence shown here is derived from an EMBL/GenBank/DDBJ whole genome shotgun (WGS) entry which is preliminary data.</text>
</comment>
<sequence>MKNKFLPALPVIEDDGFVESINKTIEENRDIDADYLRRSLKQYDEYKLVFENILIPLQAADCRRVFTFRVNYLLKNPVWRVFELHGHETLEEFADAIIDSMGWANDHLHGFFVPESRGKMKYYAYTENGIYAPEMEDDPFPTFKSDQVRIANINYEKCPKLGFVFDFGDGHRFDIIWKETREERKEHKDEDMPRLVDQRGVGPEQYPDWEE</sequence>
<evidence type="ECO:0000259" key="2">
    <source>
        <dbReference type="Pfam" id="PF07929"/>
    </source>
</evidence>
<name>A0A1F6FL72_9BACT</name>
<organism evidence="3 4">
    <name type="scientific">Candidatus Kaiserbacteria bacterium RIFCSPLOWO2_12_FULL_50_28</name>
    <dbReference type="NCBI Taxonomy" id="1798527"/>
    <lineage>
        <taxon>Bacteria</taxon>
        <taxon>Candidatus Kaiseribacteriota</taxon>
    </lineage>
</organism>
<dbReference type="InterPro" id="IPR012912">
    <property type="entry name" value="Plasmid_pRiA4b_Orf3-like"/>
</dbReference>
<dbReference type="Proteomes" id="UP000177968">
    <property type="component" value="Unassembled WGS sequence"/>
</dbReference>